<organism evidence="2 3">
    <name type="scientific">Candidatus Woesebacteria bacterium RIFCSPHIGHO2_01_FULL_39_28</name>
    <dbReference type="NCBI Taxonomy" id="1802496"/>
    <lineage>
        <taxon>Bacteria</taxon>
        <taxon>Candidatus Woeseibacteriota</taxon>
    </lineage>
</organism>
<dbReference type="Pfam" id="PF01850">
    <property type="entry name" value="PIN"/>
    <property type="match status" value="1"/>
</dbReference>
<dbReference type="Gene3D" id="3.40.50.1010">
    <property type="entry name" value="5'-nuclease"/>
    <property type="match status" value="1"/>
</dbReference>
<sequence length="135" mass="15843">MQFVDTNIFIRFLTNDEPVKAKKCFELFEQARLGKIKLQTTETVIAEIVYILSSKKLYALNQSEISDKIIPIIRIRGIRIPDKSLIVKALQILAEYRLDFEDCILISHMWKKKSKDIYSYDRGFDKISSIKRLEP</sequence>
<dbReference type="PANTHER" id="PTHR38826">
    <property type="entry name" value="RIBONUCLEASE VAPC13"/>
    <property type="match status" value="1"/>
</dbReference>
<name>A0A1F7YLE6_9BACT</name>
<comment type="caution">
    <text evidence="2">The sequence shown here is derived from an EMBL/GenBank/DDBJ whole genome shotgun (WGS) entry which is preliminary data.</text>
</comment>
<dbReference type="PANTHER" id="PTHR38826:SF5">
    <property type="entry name" value="RIBONUCLEASE VAPC13"/>
    <property type="match status" value="1"/>
</dbReference>
<reference evidence="2 3" key="1">
    <citation type="journal article" date="2016" name="Nat. Commun.">
        <title>Thousands of microbial genomes shed light on interconnected biogeochemical processes in an aquifer system.</title>
        <authorList>
            <person name="Anantharaman K."/>
            <person name="Brown C.T."/>
            <person name="Hug L.A."/>
            <person name="Sharon I."/>
            <person name="Castelle C.J."/>
            <person name="Probst A.J."/>
            <person name="Thomas B.C."/>
            <person name="Singh A."/>
            <person name="Wilkins M.J."/>
            <person name="Karaoz U."/>
            <person name="Brodie E.L."/>
            <person name="Williams K.H."/>
            <person name="Hubbard S.S."/>
            <person name="Banfield J.F."/>
        </authorList>
    </citation>
    <scope>NUCLEOTIDE SEQUENCE [LARGE SCALE GENOMIC DNA]</scope>
</reference>
<dbReference type="SUPFAM" id="SSF88723">
    <property type="entry name" value="PIN domain-like"/>
    <property type="match status" value="1"/>
</dbReference>
<accession>A0A1F7YLE6</accession>
<dbReference type="EMBL" id="MGGI01000003">
    <property type="protein sequence ID" value="OGM27709.1"/>
    <property type="molecule type" value="Genomic_DNA"/>
</dbReference>
<gene>
    <name evidence="2" type="ORF">A2627_04690</name>
</gene>
<dbReference type="InterPro" id="IPR029060">
    <property type="entry name" value="PIN-like_dom_sf"/>
</dbReference>
<dbReference type="InterPro" id="IPR052106">
    <property type="entry name" value="PINc/VapC_TA"/>
</dbReference>
<evidence type="ECO:0000313" key="3">
    <source>
        <dbReference type="Proteomes" id="UP000178851"/>
    </source>
</evidence>
<evidence type="ECO:0000313" key="2">
    <source>
        <dbReference type="EMBL" id="OGM27709.1"/>
    </source>
</evidence>
<feature type="domain" description="PIN" evidence="1">
    <location>
        <begin position="3"/>
        <end position="128"/>
    </location>
</feature>
<dbReference type="AlphaFoldDB" id="A0A1F7YLE6"/>
<protein>
    <recommendedName>
        <fullName evidence="1">PIN domain-containing protein</fullName>
    </recommendedName>
</protein>
<proteinExistence type="predicted"/>
<dbReference type="Proteomes" id="UP000178851">
    <property type="component" value="Unassembled WGS sequence"/>
</dbReference>
<evidence type="ECO:0000259" key="1">
    <source>
        <dbReference type="Pfam" id="PF01850"/>
    </source>
</evidence>
<dbReference type="InterPro" id="IPR002716">
    <property type="entry name" value="PIN_dom"/>
</dbReference>